<keyword evidence="2" id="KW-0378">Hydrolase</keyword>
<protein>
    <submittedName>
        <fullName evidence="2">Amidohydrolase</fullName>
        <ecNumber evidence="2">3.5.-.-</ecNumber>
    </submittedName>
</protein>
<proteinExistence type="predicted"/>
<reference evidence="3" key="1">
    <citation type="journal article" date="2019" name="Int. J. Syst. Evol. Microbiol.">
        <title>The Global Catalogue of Microorganisms (GCM) 10K type strain sequencing project: providing services to taxonomists for standard genome sequencing and annotation.</title>
        <authorList>
            <consortium name="The Broad Institute Genomics Platform"/>
            <consortium name="The Broad Institute Genome Sequencing Center for Infectious Disease"/>
            <person name="Wu L."/>
            <person name="Ma J."/>
        </authorList>
    </citation>
    <scope>NUCLEOTIDE SEQUENCE [LARGE SCALE GENOMIC DNA]</scope>
    <source>
        <strain evidence="3">CCUG 53903</strain>
    </source>
</reference>
<organism evidence="2 3">
    <name type="scientific">Nonomuraea insulae</name>
    <dbReference type="NCBI Taxonomy" id="1616787"/>
    <lineage>
        <taxon>Bacteria</taxon>
        <taxon>Bacillati</taxon>
        <taxon>Actinomycetota</taxon>
        <taxon>Actinomycetes</taxon>
        <taxon>Streptosporangiales</taxon>
        <taxon>Streptosporangiaceae</taxon>
        <taxon>Nonomuraea</taxon>
    </lineage>
</organism>
<evidence type="ECO:0000313" key="3">
    <source>
        <dbReference type="Proteomes" id="UP001596058"/>
    </source>
</evidence>
<comment type="caution">
    <text evidence="2">The sequence shown here is derived from an EMBL/GenBank/DDBJ whole genome shotgun (WGS) entry which is preliminary data.</text>
</comment>
<dbReference type="RefSeq" id="WP_379514535.1">
    <property type="nucleotide sequence ID" value="NZ_JBHSPA010000017.1"/>
</dbReference>
<name>A0ABW1CH31_9ACTN</name>
<dbReference type="SUPFAM" id="SSF51556">
    <property type="entry name" value="Metallo-dependent hydrolases"/>
    <property type="match status" value="1"/>
</dbReference>
<dbReference type="InterPro" id="IPR013108">
    <property type="entry name" value="Amidohydro_3"/>
</dbReference>
<evidence type="ECO:0000259" key="1">
    <source>
        <dbReference type="Pfam" id="PF07969"/>
    </source>
</evidence>
<sequence>MTRKLDLVVDNADILTMDPAHPRASRVGIRNGRIAGLDDDLDGWDTAERIDAGGACLLPGLIDAHTHLELRGQAMSALDIGACTTPSGALELIAKAAAGRPRDAWIEVGGYDQAAIGRHLTAAELDVAAGGRRVWVRHISCHASVVSTAVLAAEPDRELVGRPRLAAGLLEELEQNVVRRQRLPYAGGELGEVIAAAAQEARRQGVTFCVDAGNGGEVGSLSPVDGAAYLDLHASGRLPVRMGLMPSMDVLRELPVHRDDRYRRGIDLGLRSGFGSDSLFLAGQKVVLDGGMSVGTARMTEPFAGLDGLGTWRDDPEAMAEAIVDGHLAGWQMAVHAIGDAAMDLAVEAFTKAQRTLPRLDARHRIEHGGAIRPDHVARVAELGVSVVTQPSFLYDFGDRYTELLGPSRAGWLYRGRSLLDAGVRLVGSTDRPLPGTPLRAVQALAERASSSGRVSSPEERVTVREALEAFTVHGAWITRKERVLGRIAPDFCVLGRNPLDIDVSEIAAIPVLGTAVDGEFSWY</sequence>
<dbReference type="Gene3D" id="3.20.20.140">
    <property type="entry name" value="Metal-dependent hydrolases"/>
    <property type="match status" value="1"/>
</dbReference>
<dbReference type="Pfam" id="PF07969">
    <property type="entry name" value="Amidohydro_3"/>
    <property type="match status" value="1"/>
</dbReference>
<dbReference type="InterPro" id="IPR033932">
    <property type="entry name" value="YtcJ-like"/>
</dbReference>
<dbReference type="EMBL" id="JBHSPA010000017">
    <property type="protein sequence ID" value="MFC5825016.1"/>
    <property type="molecule type" value="Genomic_DNA"/>
</dbReference>
<dbReference type="PANTHER" id="PTHR22642">
    <property type="entry name" value="IMIDAZOLONEPROPIONASE"/>
    <property type="match status" value="1"/>
</dbReference>
<dbReference type="PANTHER" id="PTHR22642:SF2">
    <property type="entry name" value="PROTEIN LONG AFTER FAR-RED 3"/>
    <property type="match status" value="1"/>
</dbReference>
<dbReference type="InterPro" id="IPR032466">
    <property type="entry name" value="Metal_Hydrolase"/>
</dbReference>
<dbReference type="SUPFAM" id="SSF51338">
    <property type="entry name" value="Composite domain of metallo-dependent hydrolases"/>
    <property type="match status" value="1"/>
</dbReference>
<dbReference type="InterPro" id="IPR011059">
    <property type="entry name" value="Metal-dep_hydrolase_composite"/>
</dbReference>
<evidence type="ECO:0000313" key="2">
    <source>
        <dbReference type="EMBL" id="MFC5825016.1"/>
    </source>
</evidence>
<gene>
    <name evidence="2" type="ORF">ACFPZ3_14240</name>
</gene>
<dbReference type="Proteomes" id="UP001596058">
    <property type="component" value="Unassembled WGS sequence"/>
</dbReference>
<dbReference type="CDD" id="cd01300">
    <property type="entry name" value="YtcJ_like"/>
    <property type="match status" value="1"/>
</dbReference>
<dbReference type="GO" id="GO:0016787">
    <property type="term" value="F:hydrolase activity"/>
    <property type="evidence" value="ECO:0007669"/>
    <property type="project" value="UniProtKB-KW"/>
</dbReference>
<feature type="domain" description="Amidohydrolase 3" evidence="1">
    <location>
        <begin position="50"/>
        <end position="520"/>
    </location>
</feature>
<accession>A0ABW1CH31</accession>
<keyword evidence="3" id="KW-1185">Reference proteome</keyword>
<dbReference type="Gene3D" id="3.10.310.70">
    <property type="match status" value="1"/>
</dbReference>
<dbReference type="EC" id="3.5.-.-" evidence="2"/>
<dbReference type="Gene3D" id="2.30.40.10">
    <property type="entry name" value="Urease, subunit C, domain 1"/>
    <property type="match status" value="1"/>
</dbReference>